<keyword evidence="3 7" id="KW-0997">Cell inner membrane</keyword>
<feature type="transmembrane region" description="Helical" evidence="7">
    <location>
        <begin position="248"/>
        <end position="266"/>
    </location>
</feature>
<keyword evidence="2" id="KW-1003">Cell membrane</keyword>
<dbReference type="PANTHER" id="PTHR33362:SF5">
    <property type="entry name" value="C4-DICARBOXYLATE TRAP TRANSPORTER LARGE PERMEASE PROTEIN DCTM"/>
    <property type="match status" value="1"/>
</dbReference>
<gene>
    <name evidence="9" type="ORF">DFH01_18490</name>
</gene>
<feature type="transmembrane region" description="Helical" evidence="7">
    <location>
        <begin position="99"/>
        <end position="120"/>
    </location>
</feature>
<feature type="transmembrane region" description="Helical" evidence="7">
    <location>
        <begin position="59"/>
        <end position="79"/>
    </location>
</feature>
<comment type="function">
    <text evidence="7">Part of the tripartite ATP-independent periplasmic (TRAP) transport system.</text>
</comment>
<evidence type="ECO:0000313" key="10">
    <source>
        <dbReference type="Proteomes" id="UP000245765"/>
    </source>
</evidence>
<feature type="transmembrane region" description="Helical" evidence="7">
    <location>
        <begin position="141"/>
        <end position="167"/>
    </location>
</feature>
<dbReference type="EMBL" id="QGNA01000004">
    <property type="protein sequence ID" value="PWS35585.1"/>
    <property type="molecule type" value="Genomic_DNA"/>
</dbReference>
<evidence type="ECO:0000256" key="1">
    <source>
        <dbReference type="ARBA" id="ARBA00004429"/>
    </source>
</evidence>
<dbReference type="PIRSF" id="PIRSF006066">
    <property type="entry name" value="HI0050"/>
    <property type="match status" value="1"/>
</dbReference>
<dbReference type="InterPro" id="IPR004681">
    <property type="entry name" value="TRAP_DctM"/>
</dbReference>
<dbReference type="RefSeq" id="WP_109871951.1">
    <property type="nucleotide sequence ID" value="NZ_QGNA01000004.1"/>
</dbReference>
<accession>A0A317F9X6</accession>
<feature type="transmembrane region" description="Helical" evidence="7">
    <location>
        <begin position="173"/>
        <end position="199"/>
    </location>
</feature>
<dbReference type="InterPro" id="IPR010656">
    <property type="entry name" value="DctM"/>
</dbReference>
<keyword evidence="5 7" id="KW-1133">Transmembrane helix</keyword>
<keyword evidence="7" id="KW-0813">Transport</keyword>
<keyword evidence="6 7" id="KW-0472">Membrane</keyword>
<evidence type="ECO:0000256" key="5">
    <source>
        <dbReference type="ARBA" id="ARBA00022989"/>
    </source>
</evidence>
<evidence type="ECO:0000313" key="9">
    <source>
        <dbReference type="EMBL" id="PWS35585.1"/>
    </source>
</evidence>
<feature type="transmembrane region" description="Helical" evidence="7">
    <location>
        <begin position="12"/>
        <end position="38"/>
    </location>
</feature>
<sequence>MEVWESAGLAFAALFGLMMLGLPIAFAMLAVGTAGLWLHVGERAAFGIIGQIPFTATMSYELSVVPMFLLMGAFVTRAGMSEDLYRLCHGFLGHRRGGLAMATVAACGGFAAVSGSSIATAATMAKVAMPEMRRYRYSDGLAAASIAAGGTLGILIPPSVIMVLYGIATGTDIGQLFIAGIAPGIVAILFYLLAVAFVVRRNPAAGPAADAVPMQERFARLLTIGPVLALFVLIIGGIYAGVFTPTEAAGVGAAGALLFALWRRSLTPRAFLSCLLETVRTTASLFVVLIGALVFSNFMNLIGLPRALEELVTGAGLSPLAVILLIFAIYLVLGCFMESLSMILLTVPVLFPVVSALGFDPVWFGIFVVMATELSLITPPLGLNLFVIQGVIRDVKLGTIYRGIVPFVVADIARVLLIIALPGLVLFLPRLMAG</sequence>
<feature type="transmembrane region" description="Helical" evidence="7">
    <location>
        <begin position="404"/>
        <end position="428"/>
    </location>
</feature>
<feature type="transmembrane region" description="Helical" evidence="7">
    <location>
        <begin position="365"/>
        <end position="392"/>
    </location>
</feature>
<protein>
    <recommendedName>
        <fullName evidence="7">TRAP transporter large permease protein</fullName>
    </recommendedName>
</protein>
<dbReference type="OrthoDB" id="9790209at2"/>
<dbReference type="GO" id="GO:0005886">
    <property type="term" value="C:plasma membrane"/>
    <property type="evidence" value="ECO:0007669"/>
    <property type="project" value="UniProtKB-SubCell"/>
</dbReference>
<keyword evidence="10" id="KW-1185">Reference proteome</keyword>
<feature type="transmembrane region" description="Helical" evidence="7">
    <location>
        <begin position="340"/>
        <end position="359"/>
    </location>
</feature>
<proteinExistence type="inferred from homology"/>
<comment type="caution">
    <text evidence="9">The sequence shown here is derived from an EMBL/GenBank/DDBJ whole genome shotgun (WGS) entry which is preliminary data.</text>
</comment>
<feature type="transmembrane region" description="Helical" evidence="7">
    <location>
        <begin position="219"/>
        <end position="242"/>
    </location>
</feature>
<evidence type="ECO:0000256" key="3">
    <source>
        <dbReference type="ARBA" id="ARBA00022519"/>
    </source>
</evidence>
<feature type="transmembrane region" description="Helical" evidence="7">
    <location>
        <begin position="311"/>
        <end position="333"/>
    </location>
</feature>
<comment type="subunit">
    <text evidence="7">The complex comprises the extracytoplasmic solute receptor protein and the two transmembrane proteins.</text>
</comment>
<dbReference type="GO" id="GO:0022857">
    <property type="term" value="F:transmembrane transporter activity"/>
    <property type="evidence" value="ECO:0007669"/>
    <property type="project" value="UniProtKB-UniRule"/>
</dbReference>
<comment type="similarity">
    <text evidence="7">Belongs to the TRAP transporter large permease family.</text>
</comment>
<dbReference type="AlphaFoldDB" id="A0A317F9X6"/>
<reference evidence="10" key="1">
    <citation type="submission" date="2018-05" db="EMBL/GenBank/DDBJ databases">
        <authorList>
            <person name="Du Z."/>
            <person name="Wang X."/>
        </authorList>
    </citation>
    <scope>NUCLEOTIDE SEQUENCE [LARGE SCALE GENOMIC DNA]</scope>
    <source>
        <strain evidence="10">CQN31</strain>
    </source>
</reference>
<feature type="domain" description="TRAP C4-dicarboxylate transport system permease DctM subunit" evidence="8">
    <location>
        <begin position="11"/>
        <end position="423"/>
    </location>
</feature>
<evidence type="ECO:0000256" key="7">
    <source>
        <dbReference type="RuleBase" id="RU369079"/>
    </source>
</evidence>
<comment type="subcellular location">
    <subcellularLocation>
        <location evidence="1 7">Cell inner membrane</location>
        <topology evidence="1 7">Multi-pass membrane protein</topology>
    </subcellularLocation>
</comment>
<dbReference type="Proteomes" id="UP000245765">
    <property type="component" value="Unassembled WGS sequence"/>
</dbReference>
<evidence type="ECO:0000259" key="8">
    <source>
        <dbReference type="Pfam" id="PF06808"/>
    </source>
</evidence>
<evidence type="ECO:0000256" key="6">
    <source>
        <dbReference type="ARBA" id="ARBA00023136"/>
    </source>
</evidence>
<feature type="transmembrane region" description="Helical" evidence="7">
    <location>
        <begin position="278"/>
        <end position="299"/>
    </location>
</feature>
<organism evidence="9 10">
    <name type="scientific">Falsiroseomonas bella</name>
    <dbReference type="NCBI Taxonomy" id="2184016"/>
    <lineage>
        <taxon>Bacteria</taxon>
        <taxon>Pseudomonadati</taxon>
        <taxon>Pseudomonadota</taxon>
        <taxon>Alphaproteobacteria</taxon>
        <taxon>Acetobacterales</taxon>
        <taxon>Roseomonadaceae</taxon>
        <taxon>Falsiroseomonas</taxon>
    </lineage>
</organism>
<name>A0A317F9X6_9PROT</name>
<evidence type="ECO:0000256" key="4">
    <source>
        <dbReference type="ARBA" id="ARBA00022692"/>
    </source>
</evidence>
<dbReference type="Pfam" id="PF06808">
    <property type="entry name" value="DctM"/>
    <property type="match status" value="1"/>
</dbReference>
<dbReference type="PANTHER" id="PTHR33362">
    <property type="entry name" value="SIALIC ACID TRAP TRANSPORTER PERMEASE PROTEIN SIAT-RELATED"/>
    <property type="match status" value="1"/>
</dbReference>
<dbReference type="NCBIfam" id="TIGR00786">
    <property type="entry name" value="dctM"/>
    <property type="match status" value="1"/>
</dbReference>
<keyword evidence="4 7" id="KW-0812">Transmembrane</keyword>
<evidence type="ECO:0000256" key="2">
    <source>
        <dbReference type="ARBA" id="ARBA00022475"/>
    </source>
</evidence>